<dbReference type="EMBL" id="CM042056">
    <property type="protein sequence ID" value="KAI3697071.1"/>
    <property type="molecule type" value="Genomic_DNA"/>
</dbReference>
<reference evidence="1 2" key="2">
    <citation type="journal article" date="2022" name="Mol. Ecol. Resour.">
        <title>The genomes of chicory, endive, great burdock and yacon provide insights into Asteraceae paleo-polyploidization history and plant inulin production.</title>
        <authorList>
            <person name="Fan W."/>
            <person name="Wang S."/>
            <person name="Wang H."/>
            <person name="Wang A."/>
            <person name="Jiang F."/>
            <person name="Liu H."/>
            <person name="Zhao H."/>
            <person name="Xu D."/>
            <person name="Zhang Y."/>
        </authorList>
    </citation>
    <scope>NUCLEOTIDE SEQUENCE [LARGE SCALE GENOMIC DNA]</scope>
    <source>
        <strain evidence="2">cv. Niubang</strain>
    </source>
</reference>
<evidence type="ECO:0000313" key="2">
    <source>
        <dbReference type="Proteomes" id="UP001055879"/>
    </source>
</evidence>
<keyword evidence="2" id="KW-1185">Reference proteome</keyword>
<dbReference type="Proteomes" id="UP001055879">
    <property type="component" value="Linkage Group LG10"/>
</dbReference>
<reference evidence="2" key="1">
    <citation type="journal article" date="2022" name="Mol. Ecol. Resour.">
        <title>The genomes of chicory, endive, great burdock and yacon provide insights into Asteraceae palaeo-polyploidization history and plant inulin production.</title>
        <authorList>
            <person name="Fan W."/>
            <person name="Wang S."/>
            <person name="Wang H."/>
            <person name="Wang A."/>
            <person name="Jiang F."/>
            <person name="Liu H."/>
            <person name="Zhao H."/>
            <person name="Xu D."/>
            <person name="Zhang Y."/>
        </authorList>
    </citation>
    <scope>NUCLEOTIDE SEQUENCE [LARGE SCALE GENOMIC DNA]</scope>
    <source>
        <strain evidence="2">cv. Niubang</strain>
    </source>
</reference>
<accession>A0ACB8ZH67</accession>
<sequence length="86" mass="9780">MISVGFVADRRFAGKRNGQRCLLKRREGNDCIDKTVHTSPLNPIYNPPSPHITSCLTHPSLRASKIRSTNLLLRHGSHRRENLLRP</sequence>
<name>A0ACB8ZH67_ARCLA</name>
<comment type="caution">
    <text evidence="1">The sequence shown here is derived from an EMBL/GenBank/DDBJ whole genome shotgun (WGS) entry which is preliminary data.</text>
</comment>
<proteinExistence type="predicted"/>
<evidence type="ECO:0000313" key="1">
    <source>
        <dbReference type="EMBL" id="KAI3697071.1"/>
    </source>
</evidence>
<organism evidence="1 2">
    <name type="scientific">Arctium lappa</name>
    <name type="common">Greater burdock</name>
    <name type="synonym">Lappa major</name>
    <dbReference type="NCBI Taxonomy" id="4217"/>
    <lineage>
        <taxon>Eukaryota</taxon>
        <taxon>Viridiplantae</taxon>
        <taxon>Streptophyta</taxon>
        <taxon>Embryophyta</taxon>
        <taxon>Tracheophyta</taxon>
        <taxon>Spermatophyta</taxon>
        <taxon>Magnoliopsida</taxon>
        <taxon>eudicotyledons</taxon>
        <taxon>Gunneridae</taxon>
        <taxon>Pentapetalae</taxon>
        <taxon>asterids</taxon>
        <taxon>campanulids</taxon>
        <taxon>Asterales</taxon>
        <taxon>Asteraceae</taxon>
        <taxon>Carduoideae</taxon>
        <taxon>Cardueae</taxon>
        <taxon>Arctiinae</taxon>
        <taxon>Arctium</taxon>
    </lineage>
</organism>
<gene>
    <name evidence="1" type="ORF">L6452_29806</name>
</gene>
<protein>
    <submittedName>
        <fullName evidence="1">Uncharacterized protein</fullName>
    </submittedName>
</protein>